<dbReference type="RefSeq" id="WP_090364667.1">
    <property type="nucleotide sequence ID" value="NZ_FNEM01000005.1"/>
</dbReference>
<name>A0A1G8RBM3_9GAMM</name>
<proteinExistence type="predicted"/>
<reference evidence="2" key="1">
    <citation type="submission" date="2016-10" db="EMBL/GenBank/DDBJ databases">
        <authorList>
            <person name="Varghese N."/>
            <person name="Submissions S."/>
        </authorList>
    </citation>
    <scope>NUCLEOTIDE SEQUENCE [LARGE SCALE GENOMIC DNA]</scope>
    <source>
        <strain evidence="2">DSM 23317</strain>
    </source>
</reference>
<gene>
    <name evidence="1" type="ORF">SAMN04488540_105124</name>
</gene>
<evidence type="ECO:0000313" key="2">
    <source>
        <dbReference type="Proteomes" id="UP000199527"/>
    </source>
</evidence>
<protein>
    <submittedName>
        <fullName evidence="1">Predicted RNA-binding protein</fullName>
    </submittedName>
</protein>
<dbReference type="EMBL" id="FNEM01000005">
    <property type="protein sequence ID" value="SDJ14387.1"/>
    <property type="molecule type" value="Genomic_DNA"/>
</dbReference>
<accession>A0A1G8RBM3</accession>
<dbReference type="Proteomes" id="UP000199527">
    <property type="component" value="Unassembled WGS sequence"/>
</dbReference>
<organism evidence="1 2">
    <name type="scientific">Ferrimonas sediminum</name>
    <dbReference type="NCBI Taxonomy" id="718193"/>
    <lineage>
        <taxon>Bacteria</taxon>
        <taxon>Pseudomonadati</taxon>
        <taxon>Pseudomonadota</taxon>
        <taxon>Gammaproteobacteria</taxon>
        <taxon>Alteromonadales</taxon>
        <taxon>Ferrimonadaceae</taxon>
        <taxon>Ferrimonas</taxon>
    </lineage>
</organism>
<dbReference type="AlphaFoldDB" id="A0A1G8RBM3"/>
<sequence length="70" mass="7697">MCNVSVVLVTPTAAETIDEVTGIEVHGETLVVNTFFASPRYLSGYRLVSADFLKGQILLEKREQSGDNHE</sequence>
<keyword evidence="2" id="KW-1185">Reference proteome</keyword>
<evidence type="ECO:0000313" key="1">
    <source>
        <dbReference type="EMBL" id="SDJ14387.1"/>
    </source>
</evidence>